<keyword evidence="3 4" id="KW-0436">Ligase</keyword>
<comment type="catalytic activity">
    <reaction evidence="3 4">
        <text>(R)-4'-phosphopantothenate + L-cysteine + CTP = N-[(R)-4-phosphopantothenoyl]-L-cysteine + CMP + diphosphate + H(+)</text>
        <dbReference type="Rhea" id="RHEA:19397"/>
        <dbReference type="ChEBI" id="CHEBI:10986"/>
        <dbReference type="ChEBI" id="CHEBI:15378"/>
        <dbReference type="ChEBI" id="CHEBI:33019"/>
        <dbReference type="ChEBI" id="CHEBI:35235"/>
        <dbReference type="ChEBI" id="CHEBI:37563"/>
        <dbReference type="ChEBI" id="CHEBI:59458"/>
        <dbReference type="ChEBI" id="CHEBI:60377"/>
        <dbReference type="EC" id="6.3.2.5"/>
    </reaction>
</comment>
<gene>
    <name evidence="3" type="primary">coaBC</name>
    <name evidence="8" type="ORF">SAMN05216246_11624</name>
</gene>
<comment type="cofactor">
    <cofactor evidence="3">
        <name>FMN</name>
        <dbReference type="ChEBI" id="CHEBI:58210"/>
    </cofactor>
    <text evidence="3">Binds 1 FMN per subunit.</text>
</comment>
<dbReference type="InterPro" id="IPR036551">
    <property type="entry name" value="Flavin_trans-like"/>
</dbReference>
<keyword evidence="3" id="KW-0479">Metal-binding</keyword>
<dbReference type="SUPFAM" id="SSF52507">
    <property type="entry name" value="Homo-oligomeric flavin-containing Cys decarboxylases, HFCD"/>
    <property type="match status" value="1"/>
</dbReference>
<comment type="catalytic activity">
    <reaction evidence="3 4">
        <text>N-[(R)-4-phosphopantothenoyl]-L-cysteine + H(+) = (R)-4'-phosphopantetheine + CO2</text>
        <dbReference type="Rhea" id="RHEA:16793"/>
        <dbReference type="ChEBI" id="CHEBI:15378"/>
        <dbReference type="ChEBI" id="CHEBI:16526"/>
        <dbReference type="ChEBI" id="CHEBI:59458"/>
        <dbReference type="ChEBI" id="CHEBI:61723"/>
        <dbReference type="EC" id="4.1.1.36"/>
    </reaction>
</comment>
<feature type="region of interest" description="Phosphopantothenoylcysteine decarboxylase" evidence="3">
    <location>
        <begin position="1"/>
        <end position="217"/>
    </location>
</feature>
<dbReference type="InterPro" id="IPR007085">
    <property type="entry name" value="DNA/pantothenate-metab_flavo_C"/>
</dbReference>
<evidence type="ECO:0000256" key="5">
    <source>
        <dbReference type="SAM" id="MobiDB-lite"/>
    </source>
</evidence>
<dbReference type="SUPFAM" id="SSF102645">
    <property type="entry name" value="CoaB-like"/>
    <property type="match status" value="1"/>
</dbReference>
<dbReference type="InterPro" id="IPR003382">
    <property type="entry name" value="Flavoprotein"/>
</dbReference>
<keyword evidence="3" id="KW-0511">Multifunctional enzyme</keyword>
<keyword evidence="3 4" id="KW-0285">Flavoprotein</keyword>
<dbReference type="PANTHER" id="PTHR14359">
    <property type="entry name" value="HOMO-OLIGOMERIC FLAVIN CONTAINING CYS DECARBOXYLASE FAMILY"/>
    <property type="match status" value="1"/>
</dbReference>
<dbReference type="InterPro" id="IPR035929">
    <property type="entry name" value="CoaB-like_sf"/>
</dbReference>
<feature type="region of interest" description="Phosphopantothenate--cysteine ligase" evidence="3">
    <location>
        <begin position="218"/>
        <end position="464"/>
    </location>
</feature>
<dbReference type="Gene3D" id="3.40.50.10300">
    <property type="entry name" value="CoaB-like"/>
    <property type="match status" value="1"/>
</dbReference>
<keyword evidence="3" id="KW-0460">Magnesium</keyword>
<dbReference type="Gene3D" id="3.40.50.1950">
    <property type="entry name" value="Flavin prenyltransferase-like"/>
    <property type="match status" value="1"/>
</dbReference>
<evidence type="ECO:0000256" key="2">
    <source>
        <dbReference type="ARBA" id="ARBA00023239"/>
    </source>
</evidence>
<feature type="region of interest" description="Disordered" evidence="5">
    <location>
        <begin position="326"/>
        <end position="351"/>
    </location>
</feature>
<keyword evidence="3 4" id="KW-0288">FMN</keyword>
<feature type="binding site" evidence="3">
    <location>
        <position position="318"/>
    </location>
    <ligand>
        <name>CTP</name>
        <dbReference type="ChEBI" id="CHEBI:37563"/>
    </ligand>
</feature>
<proteinExistence type="inferred from homology"/>
<feature type="domain" description="DNA/pantothenate metabolism flavoprotein C-terminal" evidence="7">
    <location>
        <begin position="358"/>
        <end position="460"/>
    </location>
</feature>
<comment type="caution">
    <text evidence="3">Lacks conserved residue(s) required for the propagation of feature annotation.</text>
</comment>
<accession>A0ABY1IIY7</accession>
<dbReference type="HAMAP" id="MF_02225">
    <property type="entry name" value="CoaBC"/>
    <property type="match status" value="1"/>
</dbReference>
<dbReference type="EC" id="6.3.2.5" evidence="3"/>
<feature type="binding site" evidence="3">
    <location>
        <position position="407"/>
    </location>
    <ligand>
        <name>CTP</name>
        <dbReference type="ChEBI" id="CHEBI:37563"/>
    </ligand>
</feature>
<sequence length="464" mass="46252">MPQRNEGAHRAATPTGPRRVVVGVSGSIAAYKAPTIIRLLRAQGHETRAVATEAALRFIGAPALAAVSGGPVGTGVFDDPAAVEHVGLGEWAELVIVAPASADLLARIAAGRADDLLTATILTTTAPVVLAPAMHTQMWANAATVENVATLRRRGLIIIEPDIGPLTSGDSGAGRLPDPERIVAGALGALAGAAGAAHPGPAGTEPRACRGPLTGRRIVVSAGGTHEPIDPVRFIGNRSTGRQGVAIASAAAARGADVVLVAANISPEVLAPLGGATAAPGAGTARIVGAPTALDMEAAVRSEASSADAVVMAAAVADFRPAHPGGAKIKKHRLASGARPAGGRAEEPADPGAGIPAPIELVTNPDILAGLVADPPRPGQLIVGFAAETGDEEGDALEHGAAKARRKGAHLLAVNAVGDGKGFGDVPNAVVVLDPQGAEVARGEGTKAEIAELLLDLIAERLPR</sequence>
<organism evidence="8 9">
    <name type="scientific">Actinomyces denticolens</name>
    <dbReference type="NCBI Taxonomy" id="52767"/>
    <lineage>
        <taxon>Bacteria</taxon>
        <taxon>Bacillati</taxon>
        <taxon>Actinomycetota</taxon>
        <taxon>Actinomycetes</taxon>
        <taxon>Actinomycetales</taxon>
        <taxon>Actinomycetaceae</taxon>
        <taxon>Actinomyces</taxon>
    </lineage>
</organism>
<comment type="similarity">
    <text evidence="3 4">In the C-terminal section; belongs to the PPC synthetase family.</text>
</comment>
<dbReference type="Pfam" id="PF04127">
    <property type="entry name" value="DFP"/>
    <property type="match status" value="2"/>
</dbReference>
<dbReference type="GO" id="GO:0016874">
    <property type="term" value="F:ligase activity"/>
    <property type="evidence" value="ECO:0007669"/>
    <property type="project" value="UniProtKB-KW"/>
</dbReference>
<evidence type="ECO:0000313" key="9">
    <source>
        <dbReference type="Proteomes" id="UP000184390"/>
    </source>
</evidence>
<keyword evidence="1 3" id="KW-0210">Decarboxylase</keyword>
<comment type="cofactor">
    <cofactor evidence="3">
        <name>Mg(2+)</name>
        <dbReference type="ChEBI" id="CHEBI:18420"/>
    </cofactor>
</comment>
<name>A0ABY1IIY7_9ACTO</name>
<evidence type="ECO:0000313" key="8">
    <source>
        <dbReference type="EMBL" id="SHJ24225.1"/>
    </source>
</evidence>
<feature type="binding site" evidence="3">
    <location>
        <position position="328"/>
    </location>
    <ligand>
        <name>CTP</name>
        <dbReference type="ChEBI" id="CHEBI:37563"/>
    </ligand>
</feature>
<evidence type="ECO:0000256" key="1">
    <source>
        <dbReference type="ARBA" id="ARBA00022793"/>
    </source>
</evidence>
<comment type="pathway">
    <text evidence="3 4">Cofactor biosynthesis; coenzyme A biosynthesis; CoA from (R)-pantothenate: step 3/5.</text>
</comment>
<dbReference type="EC" id="4.1.1.36" evidence="3"/>
<protein>
    <recommendedName>
        <fullName evidence="3">Coenzyme A biosynthesis bifunctional protein CoaBC</fullName>
    </recommendedName>
    <alternativeName>
        <fullName evidence="3">DNA/pantothenate metabolism flavoprotein</fullName>
    </alternativeName>
    <alternativeName>
        <fullName evidence="3">Phosphopantothenoylcysteine synthetase/decarboxylase</fullName>
        <shortName evidence="3">PPCS-PPCDC</shortName>
    </alternativeName>
    <domain>
        <recommendedName>
            <fullName evidence="3">Phosphopantothenoylcysteine decarboxylase</fullName>
            <shortName evidence="3">PPC decarboxylase</shortName>
            <shortName evidence="3">PPC-DC</shortName>
            <ecNumber evidence="3">4.1.1.36</ecNumber>
        </recommendedName>
        <alternativeName>
            <fullName evidence="3">CoaC</fullName>
        </alternativeName>
    </domain>
    <domain>
        <recommendedName>
            <fullName evidence="3">Phosphopantothenate--cysteine ligase</fullName>
            <ecNumber evidence="3">6.3.2.5</ecNumber>
        </recommendedName>
        <alternativeName>
            <fullName evidence="3">CoaB</fullName>
        </alternativeName>
        <alternativeName>
            <fullName evidence="3">Phosphopantothenoylcysteine synthetase</fullName>
            <shortName evidence="3">PPC synthetase</shortName>
            <shortName evidence="3">PPC-S</shortName>
        </alternativeName>
    </domain>
</protein>
<feature type="binding site" evidence="3">
    <location>
        <position position="385"/>
    </location>
    <ligand>
        <name>CTP</name>
        <dbReference type="ChEBI" id="CHEBI:37563"/>
    </ligand>
</feature>
<evidence type="ECO:0000256" key="4">
    <source>
        <dbReference type="RuleBase" id="RU364078"/>
    </source>
</evidence>
<feature type="domain" description="Flavoprotein" evidence="6">
    <location>
        <begin position="19"/>
        <end position="187"/>
    </location>
</feature>
<keyword evidence="2 3" id="KW-0456">Lyase</keyword>
<dbReference type="EMBL" id="FQYL01000016">
    <property type="protein sequence ID" value="SHJ24225.1"/>
    <property type="molecule type" value="Genomic_DNA"/>
</dbReference>
<comment type="caution">
    <text evidence="8">The sequence shown here is derived from an EMBL/GenBank/DDBJ whole genome shotgun (WGS) entry which is preliminary data.</text>
</comment>
<dbReference type="NCBIfam" id="TIGR00521">
    <property type="entry name" value="coaBC_dfp"/>
    <property type="match status" value="1"/>
</dbReference>
<keyword evidence="9" id="KW-1185">Reference proteome</keyword>
<reference evidence="8 9" key="1">
    <citation type="submission" date="2016-11" db="EMBL/GenBank/DDBJ databases">
        <authorList>
            <person name="Varghese N."/>
            <person name="Submissions S."/>
        </authorList>
    </citation>
    <scope>NUCLEOTIDE SEQUENCE [LARGE SCALE GENOMIC DNA]</scope>
    <source>
        <strain evidence="8 9">PA</strain>
    </source>
</reference>
<dbReference type="InterPro" id="IPR005252">
    <property type="entry name" value="CoaBC"/>
</dbReference>
<evidence type="ECO:0000256" key="3">
    <source>
        <dbReference type="HAMAP-Rule" id="MF_02225"/>
    </source>
</evidence>
<comment type="function">
    <text evidence="4">Catalyzes two steps in the biosynthesis of coenzyme A. In the first step cysteine is conjugated to 4'-phosphopantothenate to form 4-phosphopantothenoylcysteine, in the latter compound is decarboxylated to form 4'-phosphopantotheine.</text>
</comment>
<feature type="binding site" evidence="3">
    <location>
        <begin position="365"/>
        <end position="368"/>
    </location>
    <ligand>
        <name>CTP</name>
        <dbReference type="ChEBI" id="CHEBI:37563"/>
    </ligand>
</feature>
<dbReference type="Proteomes" id="UP000184390">
    <property type="component" value="Unassembled WGS sequence"/>
</dbReference>
<feature type="binding site" evidence="3">
    <location>
        <position position="403"/>
    </location>
    <ligand>
        <name>CTP</name>
        <dbReference type="ChEBI" id="CHEBI:37563"/>
    </ligand>
</feature>
<comment type="function">
    <text evidence="3">Catalyzes two sequential steps in the biosynthesis of coenzyme A. In the first step cysteine is conjugated to 4'-phosphopantothenate to form 4-phosphopantothenoylcysteine. In the second step the latter compound is decarboxylated to form 4'-phosphopantotheine.</text>
</comment>
<feature type="domain" description="DNA/pantothenate metabolism flavoprotein C-terminal" evidence="7">
    <location>
        <begin position="213"/>
        <end position="333"/>
    </location>
</feature>
<comment type="similarity">
    <text evidence="3 4">In the N-terminal section; belongs to the HFCD (homo-oligomeric flavin containing Cys decarboxylase) superfamily.</text>
</comment>
<dbReference type="PANTHER" id="PTHR14359:SF6">
    <property type="entry name" value="PHOSPHOPANTOTHENOYLCYSTEINE DECARBOXYLASE"/>
    <property type="match status" value="1"/>
</dbReference>
<dbReference type="RefSeq" id="WP_073454313.1">
    <property type="nucleotide sequence ID" value="NZ_FQYL01000016.1"/>
</dbReference>
<evidence type="ECO:0000259" key="6">
    <source>
        <dbReference type="Pfam" id="PF02441"/>
    </source>
</evidence>
<evidence type="ECO:0000259" key="7">
    <source>
        <dbReference type="Pfam" id="PF04127"/>
    </source>
</evidence>
<dbReference type="Pfam" id="PF02441">
    <property type="entry name" value="Flavoprotein"/>
    <property type="match status" value="1"/>
</dbReference>
<comment type="pathway">
    <text evidence="3 4">Cofactor biosynthesis; coenzyme A biosynthesis; CoA from (R)-pantothenate: step 2/5.</text>
</comment>